<keyword evidence="1" id="KW-0812">Transmembrane</keyword>
<evidence type="ECO:0000313" key="3">
    <source>
        <dbReference type="EMBL" id="MDR6243849.1"/>
    </source>
</evidence>
<dbReference type="EMBL" id="JAVDQH010000005">
    <property type="protein sequence ID" value="MDR6243849.1"/>
    <property type="molecule type" value="Genomic_DNA"/>
</dbReference>
<evidence type="ECO:0000256" key="1">
    <source>
        <dbReference type="SAM" id="Phobius"/>
    </source>
</evidence>
<dbReference type="InterPro" id="IPR012495">
    <property type="entry name" value="TadE-like_dom"/>
</dbReference>
<proteinExistence type="predicted"/>
<gene>
    <name evidence="3" type="ORF">JOC58_001742</name>
</gene>
<comment type="caution">
    <text evidence="3">The sequence shown here is derived from an EMBL/GenBank/DDBJ whole genome shotgun (WGS) entry which is preliminary data.</text>
</comment>
<name>A0ABU1IX65_9BACL</name>
<dbReference type="Proteomes" id="UP001185028">
    <property type="component" value="Unassembled WGS sequence"/>
</dbReference>
<reference evidence="3 4" key="1">
    <citation type="submission" date="2023-07" db="EMBL/GenBank/DDBJ databases">
        <title>Genomic Encyclopedia of Type Strains, Phase IV (KMG-IV): sequencing the most valuable type-strain genomes for metagenomic binning, comparative biology and taxonomic classification.</title>
        <authorList>
            <person name="Goeker M."/>
        </authorList>
    </citation>
    <scope>NUCLEOTIDE SEQUENCE [LARGE SCALE GENOMIC DNA]</scope>
    <source>
        <strain evidence="3 4">DSM 22170</strain>
    </source>
</reference>
<organism evidence="3 4">
    <name type="scientific">Paenibacillus hunanensis</name>
    <dbReference type="NCBI Taxonomy" id="539262"/>
    <lineage>
        <taxon>Bacteria</taxon>
        <taxon>Bacillati</taxon>
        <taxon>Bacillota</taxon>
        <taxon>Bacilli</taxon>
        <taxon>Bacillales</taxon>
        <taxon>Paenibacillaceae</taxon>
        <taxon>Paenibacillus</taxon>
    </lineage>
</organism>
<evidence type="ECO:0000259" key="2">
    <source>
        <dbReference type="Pfam" id="PF07811"/>
    </source>
</evidence>
<keyword evidence="4" id="KW-1185">Reference proteome</keyword>
<keyword evidence="1" id="KW-0472">Membrane</keyword>
<accession>A0ABU1IX65</accession>
<evidence type="ECO:0000313" key="4">
    <source>
        <dbReference type="Proteomes" id="UP001185028"/>
    </source>
</evidence>
<dbReference type="RefSeq" id="WP_188777034.1">
    <property type="nucleotide sequence ID" value="NZ_BMMB01000008.1"/>
</dbReference>
<feature type="domain" description="TadE-like" evidence="2">
    <location>
        <begin position="23"/>
        <end position="65"/>
    </location>
</feature>
<dbReference type="Pfam" id="PF07811">
    <property type="entry name" value="TadE"/>
    <property type="match status" value="1"/>
</dbReference>
<sequence>MRIKTKIQHSVQIVRQHLGNERGAQAIEFVGVLPLFFLMVLIVFQFASAAITAVTVKQAVMEGARAAMVEQSGESGYQTAVRNFAGNYKIAEMSKSEYSSGGDTYVTVKVTLESPMLSSNLFDTSGLSIPISSSATVRKEELPDDNE</sequence>
<protein>
    <submittedName>
        <fullName evidence="3">Flp pilus assembly protein TadG</fullName>
    </submittedName>
</protein>
<keyword evidence="1" id="KW-1133">Transmembrane helix</keyword>
<feature type="transmembrane region" description="Helical" evidence="1">
    <location>
        <begin position="35"/>
        <end position="56"/>
    </location>
</feature>